<accession>A0ABW2Z348</accession>
<dbReference type="SMART" id="SM00977">
    <property type="entry name" value="TilS_C"/>
    <property type="match status" value="1"/>
</dbReference>
<evidence type="ECO:0000256" key="1">
    <source>
        <dbReference type="ARBA" id="ARBA00004496"/>
    </source>
</evidence>
<comment type="caution">
    <text evidence="10">The sequence shown here is derived from an EMBL/GenBank/DDBJ whole genome shotgun (WGS) entry which is preliminary data.</text>
</comment>
<evidence type="ECO:0000256" key="2">
    <source>
        <dbReference type="ARBA" id="ARBA00022490"/>
    </source>
</evidence>
<evidence type="ECO:0000313" key="10">
    <source>
        <dbReference type="EMBL" id="MFD0760642.1"/>
    </source>
</evidence>
<dbReference type="PANTHER" id="PTHR43033:SF1">
    <property type="entry name" value="TRNA(ILE)-LYSIDINE SYNTHASE-RELATED"/>
    <property type="match status" value="1"/>
</dbReference>
<dbReference type="CDD" id="cd01992">
    <property type="entry name" value="TilS_N"/>
    <property type="match status" value="1"/>
</dbReference>
<dbReference type="InterPro" id="IPR012795">
    <property type="entry name" value="tRNA_Ile_lys_synt_N"/>
</dbReference>
<feature type="binding site" evidence="8">
    <location>
        <begin position="26"/>
        <end position="31"/>
    </location>
    <ligand>
        <name>ATP</name>
        <dbReference type="ChEBI" id="CHEBI:30616"/>
    </ligand>
</feature>
<dbReference type="NCBIfam" id="TIGR02432">
    <property type="entry name" value="lysidine_TilS_N"/>
    <property type="match status" value="1"/>
</dbReference>
<keyword evidence="3 8" id="KW-0436">Ligase</keyword>
<dbReference type="InterPro" id="IPR011063">
    <property type="entry name" value="TilS/TtcA_N"/>
</dbReference>
<dbReference type="RefSeq" id="WP_386781307.1">
    <property type="nucleotide sequence ID" value="NZ_JBHTIC010000002.1"/>
</dbReference>
<reference evidence="11" key="1">
    <citation type="journal article" date="2019" name="Int. J. Syst. Evol. Microbiol.">
        <title>The Global Catalogue of Microorganisms (GCM) 10K type strain sequencing project: providing services to taxonomists for standard genome sequencing and annotation.</title>
        <authorList>
            <consortium name="The Broad Institute Genomics Platform"/>
            <consortium name="The Broad Institute Genome Sequencing Center for Infectious Disease"/>
            <person name="Wu L."/>
            <person name="Ma J."/>
        </authorList>
    </citation>
    <scope>NUCLEOTIDE SEQUENCE [LARGE SCALE GENOMIC DNA]</scope>
    <source>
        <strain evidence="11">CCUG 60022</strain>
    </source>
</reference>
<dbReference type="GO" id="GO:0032267">
    <property type="term" value="F:tRNA(Ile)-lysidine synthase activity"/>
    <property type="evidence" value="ECO:0007669"/>
    <property type="project" value="UniProtKB-EC"/>
</dbReference>
<dbReference type="NCBIfam" id="TIGR02433">
    <property type="entry name" value="lysidine_TilS_C"/>
    <property type="match status" value="1"/>
</dbReference>
<evidence type="ECO:0000313" key="11">
    <source>
        <dbReference type="Proteomes" id="UP001597032"/>
    </source>
</evidence>
<comment type="similarity">
    <text evidence="8">Belongs to the tRNA(Ile)-lysidine synthase family.</text>
</comment>
<feature type="domain" description="Lysidine-tRNA(Ile) synthetase C-terminal" evidence="9">
    <location>
        <begin position="374"/>
        <end position="446"/>
    </location>
</feature>
<comment type="subcellular location">
    <subcellularLocation>
        <location evidence="1 8">Cytoplasm</location>
    </subcellularLocation>
</comment>
<evidence type="ECO:0000259" key="9">
    <source>
        <dbReference type="SMART" id="SM00977"/>
    </source>
</evidence>
<evidence type="ECO:0000256" key="4">
    <source>
        <dbReference type="ARBA" id="ARBA00022694"/>
    </source>
</evidence>
<dbReference type="InterPro" id="IPR012796">
    <property type="entry name" value="Lysidine-tRNA-synth_C"/>
</dbReference>
<dbReference type="InterPro" id="IPR014729">
    <property type="entry name" value="Rossmann-like_a/b/a_fold"/>
</dbReference>
<protein>
    <recommendedName>
        <fullName evidence="8">tRNA(Ile)-lysidine synthase</fullName>
        <ecNumber evidence="8">6.3.4.19</ecNumber>
    </recommendedName>
    <alternativeName>
        <fullName evidence="8">tRNA(Ile)-2-lysyl-cytidine synthase</fullName>
    </alternativeName>
    <alternativeName>
        <fullName evidence="8">tRNA(Ile)-lysidine synthetase</fullName>
    </alternativeName>
</protein>
<keyword evidence="4 8" id="KW-0819">tRNA processing</keyword>
<keyword evidence="2 8" id="KW-0963">Cytoplasm</keyword>
<dbReference type="SUPFAM" id="SSF56037">
    <property type="entry name" value="PheT/TilS domain"/>
    <property type="match status" value="1"/>
</dbReference>
<evidence type="ECO:0000256" key="6">
    <source>
        <dbReference type="ARBA" id="ARBA00022840"/>
    </source>
</evidence>
<dbReference type="EC" id="6.3.4.19" evidence="8"/>
<dbReference type="EMBL" id="JBHTIC010000002">
    <property type="protein sequence ID" value="MFD0760642.1"/>
    <property type="molecule type" value="Genomic_DNA"/>
</dbReference>
<dbReference type="SUPFAM" id="SSF52402">
    <property type="entry name" value="Adenine nucleotide alpha hydrolases-like"/>
    <property type="match status" value="1"/>
</dbReference>
<keyword evidence="5 8" id="KW-0547">Nucleotide-binding</keyword>
<sequence length="448" mass="51926">MKAELKEHIDKNLPFLNHKKLLIAISGGIDSVVLTRLMKKLNFDISLAHCNFTLRGKESNKDEQFVIGLGEKMQVPTYTIKFETEKYANEKGLSTQMAARELRYNWFDNICKEQQIDYLITAHHKDDVLETFLINLTRGTGLDGLTSIPEINGNIVRPLLPFTQNEILVYAAKNKLQWREDKSNSSIKYVRNKIRHKVIPILKELNPSLLETFYQTLNNLKASQQIVKDRIQNVNDKVSTVHKTETHFDILKLKKLSDPKIYLYELLKNYGFTEWDDVTNLLDAQSGKQVFSKTHRLVKDRECLILSKISVKPKIPFTEIHKGTTQISVPINLTFETIDIPFDNKNHQKKIMEELVLNSPQAITIDADKITFPLTLRKWQKGDFFYPIGLQGKKKVSKFFKDEKMSILEKENVWLLCSNNDIIWVIGQRLDERFKVTESTCSILKVTL</sequence>
<evidence type="ECO:0000256" key="5">
    <source>
        <dbReference type="ARBA" id="ARBA00022741"/>
    </source>
</evidence>
<dbReference type="PANTHER" id="PTHR43033">
    <property type="entry name" value="TRNA(ILE)-LYSIDINE SYNTHASE-RELATED"/>
    <property type="match status" value="1"/>
</dbReference>
<comment type="catalytic activity">
    <reaction evidence="7 8">
        <text>cytidine(34) in tRNA(Ile2) + L-lysine + ATP = lysidine(34) in tRNA(Ile2) + AMP + diphosphate + H(+)</text>
        <dbReference type="Rhea" id="RHEA:43744"/>
        <dbReference type="Rhea" id="RHEA-COMP:10625"/>
        <dbReference type="Rhea" id="RHEA-COMP:10670"/>
        <dbReference type="ChEBI" id="CHEBI:15378"/>
        <dbReference type="ChEBI" id="CHEBI:30616"/>
        <dbReference type="ChEBI" id="CHEBI:32551"/>
        <dbReference type="ChEBI" id="CHEBI:33019"/>
        <dbReference type="ChEBI" id="CHEBI:82748"/>
        <dbReference type="ChEBI" id="CHEBI:83665"/>
        <dbReference type="ChEBI" id="CHEBI:456215"/>
        <dbReference type="EC" id="6.3.4.19"/>
    </reaction>
</comment>
<dbReference type="HAMAP" id="MF_01161">
    <property type="entry name" value="tRNA_Ile_lys_synt"/>
    <property type="match status" value="1"/>
</dbReference>
<dbReference type="Proteomes" id="UP001597032">
    <property type="component" value="Unassembled WGS sequence"/>
</dbReference>
<proteinExistence type="inferred from homology"/>
<comment type="domain">
    <text evidence="8">The N-terminal region contains the highly conserved SGGXDS motif, predicted to be a P-loop motif involved in ATP binding.</text>
</comment>
<dbReference type="InterPro" id="IPR012094">
    <property type="entry name" value="tRNA_Ile_lys_synt"/>
</dbReference>
<dbReference type="Gene3D" id="3.40.50.620">
    <property type="entry name" value="HUPs"/>
    <property type="match status" value="1"/>
</dbReference>
<evidence type="ECO:0000256" key="3">
    <source>
        <dbReference type="ARBA" id="ARBA00022598"/>
    </source>
</evidence>
<dbReference type="Pfam" id="PF11734">
    <property type="entry name" value="TilS_C"/>
    <property type="match status" value="1"/>
</dbReference>
<dbReference type="Pfam" id="PF01171">
    <property type="entry name" value="ATP_bind_3"/>
    <property type="match status" value="1"/>
</dbReference>
<comment type="function">
    <text evidence="8">Ligates lysine onto the cytidine present at position 34 of the AUA codon-specific tRNA(Ile) that contains the anticodon CAU, in an ATP-dependent manner. Cytidine is converted to lysidine, thus changing the amino acid specificity of the tRNA from methionine to isoleucine.</text>
</comment>
<gene>
    <name evidence="8 10" type="primary">tilS</name>
    <name evidence="10" type="ORF">ACFQZW_00955</name>
</gene>
<evidence type="ECO:0000256" key="7">
    <source>
        <dbReference type="ARBA" id="ARBA00048539"/>
    </source>
</evidence>
<organism evidence="10 11">
    <name type="scientific">Lutibacter aestuarii</name>
    <dbReference type="NCBI Taxonomy" id="861111"/>
    <lineage>
        <taxon>Bacteria</taxon>
        <taxon>Pseudomonadati</taxon>
        <taxon>Bacteroidota</taxon>
        <taxon>Flavobacteriia</taxon>
        <taxon>Flavobacteriales</taxon>
        <taxon>Flavobacteriaceae</taxon>
        <taxon>Lutibacter</taxon>
    </lineage>
</organism>
<keyword evidence="11" id="KW-1185">Reference proteome</keyword>
<keyword evidence="6 8" id="KW-0067">ATP-binding</keyword>
<name>A0ABW2Z348_9FLAO</name>
<evidence type="ECO:0000256" key="8">
    <source>
        <dbReference type="HAMAP-Rule" id="MF_01161"/>
    </source>
</evidence>